<evidence type="ECO:0000313" key="2">
    <source>
        <dbReference type="EMBL" id="GBM10945.1"/>
    </source>
</evidence>
<dbReference type="Proteomes" id="UP000499080">
    <property type="component" value="Unassembled WGS sequence"/>
</dbReference>
<protein>
    <submittedName>
        <fullName evidence="2">Uncharacterized protein</fullName>
    </submittedName>
</protein>
<proteinExistence type="predicted"/>
<reference evidence="2 3" key="1">
    <citation type="journal article" date="2019" name="Sci. Rep.">
        <title>Orb-weaving spider Araneus ventricosus genome elucidates the spidroin gene catalogue.</title>
        <authorList>
            <person name="Kono N."/>
            <person name="Nakamura H."/>
            <person name="Ohtoshi R."/>
            <person name="Moran D.A.P."/>
            <person name="Shinohara A."/>
            <person name="Yoshida Y."/>
            <person name="Fujiwara M."/>
            <person name="Mori M."/>
            <person name="Tomita M."/>
            <person name="Arakawa K."/>
        </authorList>
    </citation>
    <scope>NUCLEOTIDE SEQUENCE [LARGE SCALE GENOMIC DNA]</scope>
</reference>
<comment type="caution">
    <text evidence="2">The sequence shown here is derived from an EMBL/GenBank/DDBJ whole genome shotgun (WGS) entry which is preliminary data.</text>
</comment>
<accession>A0A4Y2D5U5</accession>
<evidence type="ECO:0000256" key="1">
    <source>
        <dbReference type="SAM" id="MobiDB-lite"/>
    </source>
</evidence>
<keyword evidence="3" id="KW-1185">Reference proteome</keyword>
<dbReference type="EMBL" id="BGPR01000292">
    <property type="protein sequence ID" value="GBM10945.1"/>
    <property type="molecule type" value="Genomic_DNA"/>
</dbReference>
<name>A0A4Y2D5U5_ARAVE</name>
<gene>
    <name evidence="2" type="ORF">AVEN_171430_1</name>
</gene>
<dbReference type="AlphaFoldDB" id="A0A4Y2D5U5"/>
<sequence length="163" mass="18450">MSIKSKRRKSFCCCRSNDGEGEMLHEGLRDALQVVQIKERKRRRVLHFWSEATSQYKNHRNRSSCHTVRPISKTCVEEIRRRLKRRHCVNAVCPGTFSGAGTDGSLWDQDREHIRYEQIPLSVTSSAVAASKAPHGLSVAVEQHNASMKHPKPPVPRGPSQAL</sequence>
<evidence type="ECO:0000313" key="3">
    <source>
        <dbReference type="Proteomes" id="UP000499080"/>
    </source>
</evidence>
<organism evidence="2 3">
    <name type="scientific">Araneus ventricosus</name>
    <name type="common">Orbweaver spider</name>
    <name type="synonym">Epeira ventricosa</name>
    <dbReference type="NCBI Taxonomy" id="182803"/>
    <lineage>
        <taxon>Eukaryota</taxon>
        <taxon>Metazoa</taxon>
        <taxon>Ecdysozoa</taxon>
        <taxon>Arthropoda</taxon>
        <taxon>Chelicerata</taxon>
        <taxon>Arachnida</taxon>
        <taxon>Araneae</taxon>
        <taxon>Araneomorphae</taxon>
        <taxon>Entelegynae</taxon>
        <taxon>Araneoidea</taxon>
        <taxon>Araneidae</taxon>
        <taxon>Araneus</taxon>
    </lineage>
</organism>
<feature type="region of interest" description="Disordered" evidence="1">
    <location>
        <begin position="143"/>
        <end position="163"/>
    </location>
</feature>